<keyword evidence="2" id="KW-1185">Reference proteome</keyword>
<dbReference type="Proteomes" id="UP000441354">
    <property type="component" value="Unassembled WGS sequence"/>
</dbReference>
<evidence type="ECO:0000313" key="1">
    <source>
        <dbReference type="EMBL" id="KAB2332932.1"/>
    </source>
</evidence>
<accession>A0A7V7UVM9</accession>
<reference evidence="1 2" key="1">
    <citation type="journal article" date="2014" name="Arch. Microbiol.">
        <title>Bacillus mesophilum sp. nov., strain IITR-54T, a novel 4-chlorobiphenyl dechlorinating bacterium.</title>
        <authorList>
            <person name="Manickam N."/>
            <person name="Singh N.K."/>
            <person name="Bajaj A."/>
            <person name="Kumar R.M."/>
            <person name="Kaur G."/>
            <person name="Kaur N."/>
            <person name="Bala M."/>
            <person name="Kumar A."/>
            <person name="Mayilraj S."/>
        </authorList>
    </citation>
    <scope>NUCLEOTIDE SEQUENCE [LARGE SCALE GENOMIC DNA]</scope>
    <source>
        <strain evidence="1 2">IITR-54</strain>
    </source>
</reference>
<dbReference type="OrthoDB" id="9758822at2"/>
<dbReference type="RefSeq" id="WP_151574368.1">
    <property type="nucleotide sequence ID" value="NZ_WBOT01000003.1"/>
</dbReference>
<comment type="caution">
    <text evidence="1">The sequence shown here is derived from an EMBL/GenBank/DDBJ whole genome shotgun (WGS) entry which is preliminary data.</text>
</comment>
<organism evidence="1 2">
    <name type="scientific">Bacillus mesophilum</name>
    <dbReference type="NCBI Taxonomy" id="1071718"/>
    <lineage>
        <taxon>Bacteria</taxon>
        <taxon>Bacillati</taxon>
        <taxon>Bacillota</taxon>
        <taxon>Bacilli</taxon>
        <taxon>Bacillales</taxon>
        <taxon>Bacillaceae</taxon>
        <taxon>Bacillus</taxon>
    </lineage>
</organism>
<name>A0A7V7UVM9_9BACI</name>
<sequence>MVEEKTYRVAILRDGDDIGIGIERYNCKEIEFIGSYYLQVSEYSRRKTFEFIIDQVTSQLNEDEIATIRVSDPTLRTKRSWYRHFTNLNVLVYPARRFRDTNSLAADALNRKDTIIETLK</sequence>
<dbReference type="AlphaFoldDB" id="A0A7V7UVM9"/>
<protein>
    <submittedName>
        <fullName evidence="1">Uncharacterized protein</fullName>
    </submittedName>
</protein>
<gene>
    <name evidence="1" type="ORF">F7732_12690</name>
</gene>
<dbReference type="EMBL" id="WBOT01000003">
    <property type="protein sequence ID" value="KAB2332932.1"/>
    <property type="molecule type" value="Genomic_DNA"/>
</dbReference>
<evidence type="ECO:0000313" key="2">
    <source>
        <dbReference type="Proteomes" id="UP000441354"/>
    </source>
</evidence>
<proteinExistence type="predicted"/>